<evidence type="ECO:0000313" key="1">
    <source>
        <dbReference type="EMBL" id="QPM74635.1"/>
    </source>
</evidence>
<dbReference type="KEGG" id="sllo:ISP08_09835"/>
<accession>A0A7T1F9H1</accession>
<organism evidence="1 2">
    <name type="scientific">Staphylococcus lloydii</name>
    <dbReference type="NCBI Taxonomy" id="2781774"/>
    <lineage>
        <taxon>Bacteria</taxon>
        <taxon>Bacillati</taxon>
        <taxon>Bacillota</taxon>
        <taxon>Bacilli</taxon>
        <taxon>Bacillales</taxon>
        <taxon>Staphylococcaceae</taxon>
        <taxon>Staphylococcus</taxon>
    </lineage>
</organism>
<reference evidence="1 2" key="1">
    <citation type="submission" date="2020-10" db="EMBL/GenBank/DDBJ databases">
        <title>Closed genome sequences of Staphylococcus lloydii sp. nov. and Staphylococcus durrellii sp. nov. Isolated from Captive Fruit Bats (Pteropus livingstonii).</title>
        <authorList>
            <person name="Fountain K."/>
        </authorList>
    </citation>
    <scope>NUCLEOTIDE SEQUENCE [LARGE SCALE GENOMIC DNA]</scope>
    <source>
        <strain evidence="1 2">23_2_7_LY</strain>
    </source>
</reference>
<evidence type="ECO:0000313" key="2">
    <source>
        <dbReference type="Proteomes" id="UP000594455"/>
    </source>
</evidence>
<proteinExistence type="predicted"/>
<dbReference type="Proteomes" id="UP000594455">
    <property type="component" value="Chromosome"/>
</dbReference>
<sequence length="60" mass="7241">MNIKLSDKDIHVIFVSLDYLSKSTNLLENYDLWHEDEMQDSFAKDYYKLLQKLRNSNENN</sequence>
<name>A0A7T1F9H1_9STAP</name>
<dbReference type="EMBL" id="CP064056">
    <property type="protein sequence ID" value="QPM74635.1"/>
    <property type="molecule type" value="Genomic_DNA"/>
</dbReference>
<gene>
    <name evidence="1" type="ORF">ISP08_09835</name>
</gene>
<dbReference type="RefSeq" id="WP_195718520.1">
    <property type="nucleotide sequence ID" value="NZ_CP064056.1"/>
</dbReference>
<protein>
    <submittedName>
        <fullName evidence="1">Uncharacterized protein</fullName>
    </submittedName>
</protein>
<keyword evidence="2" id="KW-1185">Reference proteome</keyword>
<dbReference type="AlphaFoldDB" id="A0A7T1F9H1"/>